<keyword evidence="1" id="KW-0472">Membrane</keyword>
<reference evidence="4 5" key="1">
    <citation type="submission" date="2017-03" db="EMBL/GenBank/DDBJ databases">
        <authorList>
            <person name="Afonso C.L."/>
            <person name="Miller P.J."/>
            <person name="Scott M.A."/>
            <person name="Spackman E."/>
            <person name="Goraichik I."/>
            <person name="Dimitrov K.M."/>
            <person name="Suarez D.L."/>
            <person name="Swayne D.E."/>
        </authorList>
    </citation>
    <scope>NUCLEOTIDE SEQUENCE [LARGE SCALE GENOMIC DNA]</scope>
    <source>
        <strain evidence="4 5">CECT 8367</strain>
    </source>
</reference>
<keyword evidence="2" id="KW-0732">Signal</keyword>
<evidence type="ECO:0000313" key="5">
    <source>
        <dbReference type="Proteomes" id="UP000193495"/>
    </source>
</evidence>
<keyword evidence="1" id="KW-1133">Transmembrane helix</keyword>
<feature type="signal peptide" evidence="2">
    <location>
        <begin position="1"/>
        <end position="21"/>
    </location>
</feature>
<evidence type="ECO:0000313" key="3">
    <source>
        <dbReference type="EMBL" id="PSK84942.1"/>
    </source>
</evidence>
<feature type="transmembrane region" description="Helical" evidence="1">
    <location>
        <begin position="227"/>
        <end position="252"/>
    </location>
</feature>
<evidence type="ECO:0000313" key="6">
    <source>
        <dbReference type="Proteomes" id="UP000240624"/>
    </source>
</evidence>
<dbReference type="AlphaFoldDB" id="A0A1X6ZJK3"/>
<reference evidence="3 6" key="2">
    <citation type="submission" date="2018-03" db="EMBL/GenBank/DDBJ databases">
        <title>Genomic Encyclopedia of Archaeal and Bacterial Type Strains, Phase II (KMG-II): from individual species to whole genera.</title>
        <authorList>
            <person name="Goeker M."/>
        </authorList>
    </citation>
    <scope>NUCLEOTIDE SEQUENCE [LARGE SCALE GENOMIC DNA]</scope>
    <source>
        <strain evidence="3 6">DSM 29956</strain>
    </source>
</reference>
<dbReference type="RefSeq" id="WP_085896824.1">
    <property type="nucleotide sequence ID" value="NZ_CAXPGX010000159.1"/>
</dbReference>
<dbReference type="EMBL" id="FWFY01000007">
    <property type="protein sequence ID" value="SLN53480.1"/>
    <property type="molecule type" value="Genomic_DNA"/>
</dbReference>
<keyword evidence="1 4" id="KW-0812">Transmembrane</keyword>
<organism evidence="4 5">
    <name type="scientific">Limimaricola soesokkakensis</name>
    <dbReference type="NCBI Taxonomy" id="1343159"/>
    <lineage>
        <taxon>Bacteria</taxon>
        <taxon>Pseudomonadati</taxon>
        <taxon>Pseudomonadota</taxon>
        <taxon>Alphaproteobacteria</taxon>
        <taxon>Rhodobacterales</taxon>
        <taxon>Paracoccaceae</taxon>
        <taxon>Limimaricola</taxon>
    </lineage>
</organism>
<feature type="chain" id="PRO_5044568279" evidence="2">
    <location>
        <begin position="22"/>
        <end position="254"/>
    </location>
</feature>
<dbReference type="OrthoDB" id="9815212at2"/>
<proteinExistence type="predicted"/>
<dbReference type="EMBL" id="PYGB01000008">
    <property type="protein sequence ID" value="PSK84942.1"/>
    <property type="molecule type" value="Genomic_DNA"/>
</dbReference>
<evidence type="ECO:0000313" key="4">
    <source>
        <dbReference type="EMBL" id="SLN53480.1"/>
    </source>
</evidence>
<dbReference type="Proteomes" id="UP000193495">
    <property type="component" value="Unassembled WGS sequence"/>
</dbReference>
<dbReference type="Pfam" id="PF09608">
    <property type="entry name" value="Alph_Pro_TM"/>
    <property type="match status" value="1"/>
</dbReference>
<dbReference type="InterPro" id="IPR019088">
    <property type="entry name" value="CHP02186-rel_TM"/>
</dbReference>
<accession>A0A1X6ZJK3</accession>
<gene>
    <name evidence="3" type="ORF">CLV79_108110</name>
    <name evidence="4" type="ORF">LOS8367_02491</name>
</gene>
<evidence type="ECO:0000256" key="1">
    <source>
        <dbReference type="SAM" id="Phobius"/>
    </source>
</evidence>
<name>A0A1X6ZJK3_9RHOB</name>
<sequence length="254" mass="27429">MIRLVLLLVALALPAAQPARAEEIVLGLSRDEVAITATFDGSEILIFGAVRREAPPPPNAAPLQVIVTVSGPLAPAMVRRKERRAGIWTNTEAFEVDAAPSFYAVATTAPLAQVLTATEDLRHAVSIPRAIRAVGNRIAGAGDYVSALVRIREDADVYRLQEGAVDLEEETLFRTSLALPANLVEGNYTTRIFLTREGAVVDSYETVIGVQKVGIERWLYNFAQERAALYGLMSLALAIMAGWAASAAFAGWRR</sequence>
<dbReference type="Proteomes" id="UP000240624">
    <property type="component" value="Unassembled WGS sequence"/>
</dbReference>
<evidence type="ECO:0000256" key="2">
    <source>
        <dbReference type="SAM" id="SignalP"/>
    </source>
</evidence>
<keyword evidence="6" id="KW-1185">Reference proteome</keyword>
<protein>
    <submittedName>
        <fullName evidence="4">Putative transmembrane protein (Alph_Pro_TM)</fullName>
    </submittedName>
    <submittedName>
        <fullName evidence="3">Uncharacterized protein (TIGR02186 family)</fullName>
    </submittedName>
</protein>